<comment type="caution">
    <text evidence="1">The sequence shown here is derived from an EMBL/GenBank/DDBJ whole genome shotgun (WGS) entry which is preliminary data.</text>
</comment>
<dbReference type="Proteomes" id="UP001207687">
    <property type="component" value="Unassembled WGS sequence"/>
</dbReference>
<protein>
    <submittedName>
        <fullName evidence="1">Uncharacterized protein</fullName>
    </submittedName>
</protein>
<dbReference type="AlphaFoldDB" id="A0AAW5TXG9"/>
<dbReference type="RefSeq" id="WP_264654110.1">
    <property type="nucleotide sequence ID" value="NZ_JAOQNN010000003.1"/>
</dbReference>
<proteinExistence type="predicted"/>
<reference evidence="1" key="1">
    <citation type="submission" date="2023-08" db="EMBL/GenBank/DDBJ databases">
        <title>Genomic analyses of the natural microbiome of Caenorhabditis elegans.</title>
        <authorList>
            <person name="Samuel B."/>
        </authorList>
    </citation>
    <scope>NUCLEOTIDE SEQUENCE</scope>
    <source>
        <strain evidence="1">BIGb0220</strain>
    </source>
</reference>
<name>A0AAW5TXG9_9LACT</name>
<evidence type="ECO:0000313" key="1">
    <source>
        <dbReference type="EMBL" id="MCW2282213.1"/>
    </source>
</evidence>
<sequence>MMISKKRGFKFLIVGLFGLLLVFGISVSAKADTAYLTDSNGANLVSGNQYKIMFGWGSSTSKNAYLTGDDFHSSSDENNAGYYQIIRSDQQTGVQIPQGEGFIIRDVSTGQYWKYHSNMVTAYVSLDNSIIPNTHTLTTSDGSTFYVNGRYNANNGNGYYYQLGTGAYGFGYDWNNKISITNYYVTDMYFVS</sequence>
<dbReference type="EMBL" id="JAOQNN010000003">
    <property type="protein sequence ID" value="MCW2282213.1"/>
    <property type="molecule type" value="Genomic_DNA"/>
</dbReference>
<evidence type="ECO:0000313" key="2">
    <source>
        <dbReference type="Proteomes" id="UP001207687"/>
    </source>
</evidence>
<gene>
    <name evidence="1" type="ORF">M2256_002758</name>
</gene>
<accession>A0AAW5TXG9</accession>
<organism evidence="1 2">
    <name type="scientific">Lactococcus lactis</name>
    <dbReference type="NCBI Taxonomy" id="1358"/>
    <lineage>
        <taxon>Bacteria</taxon>
        <taxon>Bacillati</taxon>
        <taxon>Bacillota</taxon>
        <taxon>Bacilli</taxon>
        <taxon>Lactobacillales</taxon>
        <taxon>Streptococcaceae</taxon>
        <taxon>Lactococcus</taxon>
    </lineage>
</organism>